<name>A0A1L6T9V7_PISSA</name>
<dbReference type="OrthoDB" id="5615741at2"/>
<protein>
    <submittedName>
        <fullName evidence="1">Membrane protein</fullName>
    </submittedName>
</protein>
<dbReference type="EMBL" id="CP012508">
    <property type="protein sequence ID" value="ALB21852.1"/>
    <property type="molecule type" value="Genomic_DNA"/>
</dbReference>
<gene>
    <name evidence="1" type="ORF">KU39_668</name>
</gene>
<evidence type="ECO:0000313" key="1">
    <source>
        <dbReference type="EMBL" id="ALB21852.1"/>
    </source>
</evidence>
<sequence length="271" mass="30534">MSDQNKVPAALLFQRAWGLYKHAFARLFPIAFATFALASLYRYTIMTQLVSSSSMQKTATIAIMIASQLVFFCIIALSQNAQLFTLQERYMNQQTSFRQIIKQSATRFIPMLALILLLLIGIQVVAFGIGWSISKILPVAMFFVPLLIILISTSFVLFAPCILLFEKQSIIKSIRLSIQRSRSIWRSNFFLLLPPLLAYMLVSSLLANINISLGSISAAGFGIEEVMTIFTDALIFPFLMTLIFTQYIHYLPKATPTDNQDSSQNKEEDKS</sequence>
<proteinExistence type="predicted"/>
<organism evidence="1 2">
    <name type="scientific">Piscirickettsia salmonis</name>
    <dbReference type="NCBI Taxonomy" id="1238"/>
    <lineage>
        <taxon>Bacteria</taxon>
        <taxon>Pseudomonadati</taxon>
        <taxon>Pseudomonadota</taxon>
        <taxon>Gammaproteobacteria</taxon>
        <taxon>Thiotrichales</taxon>
        <taxon>Piscirickettsiaceae</taxon>
        <taxon>Piscirickettsia</taxon>
    </lineage>
</organism>
<reference evidence="1 2" key="1">
    <citation type="journal article" date="2014" name="Genome Announc.">
        <title>Comparative Genome Analysis of Two Isolates of the Fish Pathogen Piscirickettsia salmonis from Different Hosts Reveals Major Differences in Virulence-Associated Secretion Systems.</title>
        <authorList>
            <person name="Bohle H."/>
            <person name="Henriquez P."/>
            <person name="Grothusen H."/>
            <person name="Navas E."/>
            <person name="Sandoval A."/>
            <person name="Bustamante F."/>
            <person name="Bustos P."/>
            <person name="Mancilla M."/>
        </authorList>
    </citation>
    <scope>NUCLEOTIDE SEQUENCE [LARGE SCALE GENOMIC DNA]</scope>
    <source>
        <strain evidence="2">B1-32597</strain>
    </source>
</reference>
<dbReference type="Proteomes" id="UP000029558">
    <property type="component" value="Chromosome"/>
</dbReference>
<accession>A0A1L6T9V7</accession>
<dbReference type="AlphaFoldDB" id="A0A1L6T9V7"/>
<evidence type="ECO:0000313" key="2">
    <source>
        <dbReference type="Proteomes" id="UP000029558"/>
    </source>
</evidence>
<dbReference type="RefSeq" id="WP_017377727.1">
    <property type="nucleotide sequence ID" value="NZ_CP012508.1"/>
</dbReference>